<dbReference type="Ensembl" id="ENSSFOT00015062711.1">
    <property type="protein sequence ID" value="ENSSFOP00015070660.1"/>
    <property type="gene ID" value="ENSSFOG00015028673.1"/>
</dbReference>
<reference evidence="5 6" key="1">
    <citation type="submission" date="2019-04" db="EMBL/GenBank/DDBJ databases">
        <authorList>
            <consortium name="Wellcome Sanger Institute Data Sharing"/>
        </authorList>
    </citation>
    <scope>NUCLEOTIDE SEQUENCE [LARGE SCALE GENOMIC DNA]</scope>
</reference>
<comment type="subcellular location">
    <subcellularLocation>
        <location evidence="1">Lysosome lumen</location>
    </subcellularLocation>
</comment>
<dbReference type="GO" id="GO:0033897">
    <property type="term" value="F:ribonuclease T2 activity"/>
    <property type="evidence" value="ECO:0007669"/>
    <property type="project" value="InterPro"/>
</dbReference>
<organism evidence="5 6">
    <name type="scientific">Scleropages formosus</name>
    <name type="common">Asian bonytongue</name>
    <name type="synonym">Osteoglossum formosum</name>
    <dbReference type="NCBI Taxonomy" id="113540"/>
    <lineage>
        <taxon>Eukaryota</taxon>
        <taxon>Metazoa</taxon>
        <taxon>Chordata</taxon>
        <taxon>Craniata</taxon>
        <taxon>Vertebrata</taxon>
        <taxon>Euteleostomi</taxon>
        <taxon>Actinopterygii</taxon>
        <taxon>Neopterygii</taxon>
        <taxon>Teleostei</taxon>
        <taxon>Osteoglossocephala</taxon>
        <taxon>Osteoglossomorpha</taxon>
        <taxon>Osteoglossiformes</taxon>
        <taxon>Osteoglossidae</taxon>
        <taxon>Scleropages</taxon>
    </lineage>
</organism>
<dbReference type="GO" id="GO:0043202">
    <property type="term" value="C:lysosomal lumen"/>
    <property type="evidence" value="ECO:0007669"/>
    <property type="project" value="UniProtKB-SubCell"/>
</dbReference>
<protein>
    <submittedName>
        <fullName evidence="5">Uncharacterized protein</fullName>
    </submittedName>
</protein>
<dbReference type="InterPro" id="IPR036430">
    <property type="entry name" value="RNase_T2-like_sf"/>
</dbReference>
<dbReference type="OrthoDB" id="435754at2759"/>
<name>A0A8C9W8H3_SCLFO</name>
<dbReference type="AlphaFoldDB" id="A0A8C9W8H3"/>
<evidence type="ECO:0000256" key="4">
    <source>
        <dbReference type="SAM" id="SignalP"/>
    </source>
</evidence>
<dbReference type="Pfam" id="PF00445">
    <property type="entry name" value="Ribonuclease_T2"/>
    <property type="match status" value="1"/>
</dbReference>
<evidence type="ECO:0000256" key="2">
    <source>
        <dbReference type="ARBA" id="ARBA00007469"/>
    </source>
</evidence>
<reference evidence="5" key="2">
    <citation type="submission" date="2025-08" db="UniProtKB">
        <authorList>
            <consortium name="Ensembl"/>
        </authorList>
    </citation>
    <scope>IDENTIFICATION</scope>
</reference>
<dbReference type="Proteomes" id="UP000694397">
    <property type="component" value="Chromosome 10"/>
</dbReference>
<reference evidence="5" key="3">
    <citation type="submission" date="2025-09" db="UniProtKB">
        <authorList>
            <consortium name="Ensembl"/>
        </authorList>
    </citation>
    <scope>IDENTIFICATION</scope>
</reference>
<evidence type="ECO:0000256" key="3">
    <source>
        <dbReference type="RuleBase" id="RU004328"/>
    </source>
</evidence>
<dbReference type="InterPro" id="IPR001568">
    <property type="entry name" value="RNase_T2-like"/>
</dbReference>
<comment type="similarity">
    <text evidence="2 3">Belongs to the RNase T2 family.</text>
</comment>
<dbReference type="PROSITE" id="PS00530">
    <property type="entry name" value="RNASE_T2_1"/>
    <property type="match status" value="1"/>
</dbReference>
<dbReference type="Gene3D" id="3.90.730.10">
    <property type="entry name" value="Ribonuclease T2-like"/>
    <property type="match status" value="1"/>
</dbReference>
<dbReference type="SUPFAM" id="SSF55895">
    <property type="entry name" value="Ribonuclease Rh-like"/>
    <property type="match status" value="1"/>
</dbReference>
<sequence>MPVNSLLILAALGTTALSAEHVNMFTQEEKRLCDWECMTLALLWPGAFCVSLKYNTSDCVIPKHIQNWTIHGLWPLKKERCCDCWPIFPSDLTVRVACLKLCVRSLFLVALTCTRPSYRSVAAFPQVLSILVVNTFRWTLAFQKEAFSLWPLCSVLVHLSVRADRFAACFNLILSFPRNWNPNFPSFGLH</sequence>
<dbReference type="GO" id="GO:0003723">
    <property type="term" value="F:RNA binding"/>
    <property type="evidence" value="ECO:0007669"/>
    <property type="project" value="InterPro"/>
</dbReference>
<feature type="signal peptide" evidence="4">
    <location>
        <begin position="1"/>
        <end position="18"/>
    </location>
</feature>
<accession>A0A8C9W8H3</accession>
<dbReference type="InterPro" id="IPR018188">
    <property type="entry name" value="RNase_T2_His_AS_1"/>
</dbReference>
<evidence type="ECO:0000313" key="5">
    <source>
        <dbReference type="Ensembl" id="ENSSFOP00015070660.1"/>
    </source>
</evidence>
<evidence type="ECO:0000256" key="1">
    <source>
        <dbReference type="ARBA" id="ARBA00004227"/>
    </source>
</evidence>
<proteinExistence type="inferred from homology"/>
<feature type="chain" id="PRO_5034198116" evidence="4">
    <location>
        <begin position="19"/>
        <end position="190"/>
    </location>
</feature>
<keyword evidence="6" id="KW-1185">Reference proteome</keyword>
<dbReference type="GeneTree" id="ENSGT00940000178011"/>
<evidence type="ECO:0000313" key="6">
    <source>
        <dbReference type="Proteomes" id="UP000694397"/>
    </source>
</evidence>
<keyword evidence="4" id="KW-0732">Signal</keyword>